<reference evidence="3 4" key="1">
    <citation type="submission" date="2020-08" db="EMBL/GenBank/DDBJ databases">
        <title>Whole genome shotgun sequence of Actinoplanes ianthinogenes NBRC 13996.</title>
        <authorList>
            <person name="Komaki H."/>
            <person name="Tamura T."/>
        </authorList>
    </citation>
    <scope>NUCLEOTIDE SEQUENCE [LARGE SCALE GENOMIC DNA]</scope>
    <source>
        <strain evidence="3 4">NBRC 13996</strain>
    </source>
</reference>
<dbReference type="PRINTS" id="PR00081">
    <property type="entry name" value="GDHRDH"/>
</dbReference>
<evidence type="ECO:0000259" key="2">
    <source>
        <dbReference type="SMART" id="SM00822"/>
    </source>
</evidence>
<keyword evidence="1" id="KW-0560">Oxidoreductase</keyword>
<dbReference type="Pfam" id="PF00106">
    <property type="entry name" value="adh_short"/>
    <property type="match status" value="1"/>
</dbReference>
<name>A0ABN6CHC3_9ACTN</name>
<dbReference type="EMBL" id="AP023356">
    <property type="protein sequence ID" value="BCJ44956.1"/>
    <property type="molecule type" value="Genomic_DNA"/>
</dbReference>
<evidence type="ECO:0000256" key="1">
    <source>
        <dbReference type="ARBA" id="ARBA00023002"/>
    </source>
</evidence>
<dbReference type="RefSeq" id="WP_189336198.1">
    <property type="nucleotide sequence ID" value="NZ_AP023356.1"/>
</dbReference>
<proteinExistence type="predicted"/>
<dbReference type="InterPro" id="IPR057326">
    <property type="entry name" value="KR_dom"/>
</dbReference>
<sequence length="281" mass="29390">MRETVVVTGGSSGIGRATATALAARGATVVVVGRDTGRITAAAREITAATGNAAVEPIAADLSALGEVRRLAERIGERHPVLHALVNNAGVNNPRRRETADGLEETFAVNHLAPFLLTGLLTPLLRAAGAARVVTVTSSAFRMARIDFDDLQLRGAYRQHRAYNQSKLANILFTTELNRRLGGTGVRAFAVEPGFVRTGMVPPYPYRLFGFLRSEPESPARVIAALAAGDLPAAEATGVTLLSSAGRPIRLTGAAASPETAARLWTASSRLTAGDPLPVGP</sequence>
<feature type="domain" description="Ketoreductase" evidence="2">
    <location>
        <begin position="3"/>
        <end position="149"/>
    </location>
</feature>
<evidence type="ECO:0000313" key="4">
    <source>
        <dbReference type="Proteomes" id="UP000676967"/>
    </source>
</evidence>
<keyword evidence="4" id="KW-1185">Reference proteome</keyword>
<dbReference type="SMART" id="SM00822">
    <property type="entry name" value="PKS_KR"/>
    <property type="match status" value="1"/>
</dbReference>
<evidence type="ECO:0000313" key="3">
    <source>
        <dbReference type="EMBL" id="BCJ44956.1"/>
    </source>
</evidence>
<dbReference type="PANTHER" id="PTHR43157">
    <property type="entry name" value="PHOSPHATIDYLINOSITOL-GLYCAN BIOSYNTHESIS CLASS F PROTEIN-RELATED"/>
    <property type="match status" value="1"/>
</dbReference>
<protein>
    <submittedName>
        <fullName evidence="3">Retinol dehydrogenase</fullName>
    </submittedName>
</protein>
<dbReference type="SUPFAM" id="SSF51735">
    <property type="entry name" value="NAD(P)-binding Rossmann-fold domains"/>
    <property type="match status" value="1"/>
</dbReference>
<dbReference type="InterPro" id="IPR002347">
    <property type="entry name" value="SDR_fam"/>
</dbReference>
<gene>
    <name evidence="3" type="ORF">Aiant_56130</name>
</gene>
<dbReference type="InterPro" id="IPR036291">
    <property type="entry name" value="NAD(P)-bd_dom_sf"/>
</dbReference>
<dbReference type="Proteomes" id="UP000676967">
    <property type="component" value="Chromosome"/>
</dbReference>
<dbReference type="Gene3D" id="3.40.50.720">
    <property type="entry name" value="NAD(P)-binding Rossmann-like Domain"/>
    <property type="match status" value="1"/>
</dbReference>
<accession>A0ABN6CHC3</accession>
<organism evidence="3 4">
    <name type="scientific">Actinoplanes ianthinogenes</name>
    <dbReference type="NCBI Taxonomy" id="122358"/>
    <lineage>
        <taxon>Bacteria</taxon>
        <taxon>Bacillati</taxon>
        <taxon>Actinomycetota</taxon>
        <taxon>Actinomycetes</taxon>
        <taxon>Micromonosporales</taxon>
        <taxon>Micromonosporaceae</taxon>
        <taxon>Actinoplanes</taxon>
    </lineage>
</organism>
<dbReference type="PANTHER" id="PTHR43157:SF31">
    <property type="entry name" value="PHOSPHATIDYLINOSITOL-GLYCAN BIOSYNTHESIS CLASS F PROTEIN"/>
    <property type="match status" value="1"/>
</dbReference>